<gene>
    <name evidence="5" type="ORF">DFR64_0265</name>
</gene>
<dbReference type="Gene3D" id="3.90.230.10">
    <property type="entry name" value="Creatinase/methionine aminopeptidase superfamily"/>
    <property type="match status" value="1"/>
</dbReference>
<dbReference type="InterPro" id="IPR029149">
    <property type="entry name" value="Creatin/AminoP/Spt16_N"/>
</dbReference>
<dbReference type="CDD" id="cd01066">
    <property type="entry name" value="APP_MetAP"/>
    <property type="match status" value="1"/>
</dbReference>
<dbReference type="InterPro" id="IPR036005">
    <property type="entry name" value="Creatinase/aminopeptidase-like"/>
</dbReference>
<feature type="domain" description="Peptidase M24" evidence="4">
    <location>
        <begin position="194"/>
        <end position="383"/>
    </location>
</feature>
<evidence type="ECO:0000256" key="3">
    <source>
        <dbReference type="RuleBase" id="RU000590"/>
    </source>
</evidence>
<protein>
    <submittedName>
        <fullName evidence="5">Xaa-Pro aminopeptidase</fullName>
    </submittedName>
</protein>
<dbReference type="Proteomes" id="UP000256388">
    <property type="component" value="Unassembled WGS sequence"/>
</dbReference>
<dbReference type="GO" id="GO:0046872">
    <property type="term" value="F:metal ion binding"/>
    <property type="evidence" value="ECO:0007669"/>
    <property type="project" value="UniProtKB-KW"/>
</dbReference>
<organism evidence="5 6">
    <name type="scientific">Pelolinea submarina</name>
    <dbReference type="NCBI Taxonomy" id="913107"/>
    <lineage>
        <taxon>Bacteria</taxon>
        <taxon>Bacillati</taxon>
        <taxon>Chloroflexota</taxon>
        <taxon>Anaerolineae</taxon>
        <taxon>Anaerolineales</taxon>
        <taxon>Anaerolineaceae</taxon>
        <taxon>Pelolinea</taxon>
    </lineage>
</organism>
<dbReference type="InterPro" id="IPR001131">
    <property type="entry name" value="Peptidase_M24B_aminopep-P_CS"/>
</dbReference>
<dbReference type="InterPro" id="IPR050659">
    <property type="entry name" value="Peptidase_M24B"/>
</dbReference>
<evidence type="ECO:0000256" key="1">
    <source>
        <dbReference type="ARBA" id="ARBA00022723"/>
    </source>
</evidence>
<comment type="caution">
    <text evidence="5">The sequence shown here is derived from an EMBL/GenBank/DDBJ whole genome shotgun (WGS) entry which is preliminary data.</text>
</comment>
<keyword evidence="5" id="KW-0645">Protease</keyword>
<evidence type="ECO:0000313" key="5">
    <source>
        <dbReference type="EMBL" id="REG10407.1"/>
    </source>
</evidence>
<evidence type="ECO:0000256" key="2">
    <source>
        <dbReference type="ARBA" id="ARBA00022801"/>
    </source>
</evidence>
<comment type="similarity">
    <text evidence="3">Belongs to the peptidase M24B family.</text>
</comment>
<dbReference type="EMBL" id="QUMS01000001">
    <property type="protein sequence ID" value="REG10407.1"/>
    <property type="molecule type" value="Genomic_DNA"/>
</dbReference>
<keyword evidence="1 3" id="KW-0479">Metal-binding</keyword>
<accession>A0A3E0AFG9</accession>
<keyword evidence="6" id="KW-1185">Reference proteome</keyword>
<dbReference type="InterPro" id="IPR000994">
    <property type="entry name" value="Pept_M24"/>
</dbReference>
<evidence type="ECO:0000259" key="4">
    <source>
        <dbReference type="Pfam" id="PF00557"/>
    </source>
</evidence>
<proteinExistence type="inferred from homology"/>
<dbReference type="SUPFAM" id="SSF55920">
    <property type="entry name" value="Creatinase/aminopeptidase"/>
    <property type="match status" value="1"/>
</dbReference>
<sequence>MQEKNVDALWVMGAMYNNPDMVYFTGIHHANQVDLFKIRGKEPIVFHFVDMEREEAQRSGLETHAYDEKYPLMDYLKKNGNNLLDAVVLRLRDVLTDIGLTRGRVAISGWDNLASSWTLLNQLRELLPELELVSFLQDSPIQMARLTKTSEEVEHIRAMGKLTTTVVGRVADFLSSCPVSGEILLNKDGDPLTIGQVKQLVNLWLAELGAENPEETVFSIGRDGGVPHSTGNPADVLRLGLPIVFDIFPREKGGGFFYDFTRTWCLGYAPDDVQQLYDQVLQVHHRIIDELEPLKPFKHYQMRTCQLFEEMGHETVQHNSQLSEGYVHSIGHGLGLDVHENPFSGYSASEGDILAPGSVFSIEPGLYYPSKNVGVRIEDTVYLNPQGQFEILAEYPYNLVLPVKK</sequence>
<dbReference type="AlphaFoldDB" id="A0A3E0AFG9"/>
<dbReference type="PROSITE" id="PS00491">
    <property type="entry name" value="PROLINE_PEPTIDASE"/>
    <property type="match status" value="1"/>
</dbReference>
<reference evidence="5 6" key="1">
    <citation type="submission" date="2018-08" db="EMBL/GenBank/DDBJ databases">
        <title>Genomic Encyclopedia of Type Strains, Phase IV (KMG-IV): sequencing the most valuable type-strain genomes for metagenomic binning, comparative biology and taxonomic classification.</title>
        <authorList>
            <person name="Goeker M."/>
        </authorList>
    </citation>
    <scope>NUCLEOTIDE SEQUENCE [LARGE SCALE GENOMIC DNA]</scope>
    <source>
        <strain evidence="5 6">DSM 23923</strain>
    </source>
</reference>
<name>A0A3E0AFG9_9CHLR</name>
<dbReference type="PANTHER" id="PTHR46112">
    <property type="entry name" value="AMINOPEPTIDASE"/>
    <property type="match status" value="1"/>
</dbReference>
<dbReference type="PANTHER" id="PTHR46112:SF2">
    <property type="entry name" value="XAA-PRO AMINOPEPTIDASE P-RELATED"/>
    <property type="match status" value="1"/>
</dbReference>
<dbReference type="Pfam" id="PF00557">
    <property type="entry name" value="Peptidase_M24"/>
    <property type="match status" value="1"/>
</dbReference>
<evidence type="ECO:0000313" key="6">
    <source>
        <dbReference type="Proteomes" id="UP000256388"/>
    </source>
</evidence>
<keyword evidence="2" id="KW-0378">Hydrolase</keyword>
<dbReference type="GO" id="GO:0004177">
    <property type="term" value="F:aminopeptidase activity"/>
    <property type="evidence" value="ECO:0007669"/>
    <property type="project" value="UniProtKB-KW"/>
</dbReference>
<dbReference type="SUPFAM" id="SSF53092">
    <property type="entry name" value="Creatinase/prolidase N-terminal domain"/>
    <property type="match status" value="1"/>
</dbReference>
<keyword evidence="5" id="KW-0031">Aminopeptidase</keyword>